<keyword evidence="3" id="KW-1185">Reference proteome</keyword>
<evidence type="ECO:0000313" key="3">
    <source>
        <dbReference type="Proteomes" id="UP000830326"/>
    </source>
</evidence>
<dbReference type="PROSITE" id="PS51500">
    <property type="entry name" value="SIN"/>
    <property type="match status" value="1"/>
</dbReference>
<evidence type="ECO:0000313" key="2">
    <source>
        <dbReference type="EMBL" id="UOR11634.1"/>
    </source>
</evidence>
<accession>A0ABY4H9V0</accession>
<name>A0ABY4H9V0_9BACI</name>
<gene>
    <name evidence="2" type="ORF">MUO15_18970</name>
</gene>
<feature type="domain" description="Sin" evidence="1">
    <location>
        <begin position="2"/>
        <end position="40"/>
    </location>
</feature>
<dbReference type="RefSeq" id="WP_245031785.1">
    <property type="nucleotide sequence ID" value="NZ_CP095075.1"/>
</dbReference>
<sequence>MMGTLPETRTLDAEWVSLMEEAKAMGLSKEQVEAFIQQAEKEK</sequence>
<dbReference type="Proteomes" id="UP000830326">
    <property type="component" value="Chromosome"/>
</dbReference>
<dbReference type="Pfam" id="PF08671">
    <property type="entry name" value="SinI"/>
    <property type="match status" value="1"/>
</dbReference>
<dbReference type="InterPro" id="IPR036281">
    <property type="entry name" value="SinR/SinI_dimer_dom_sf"/>
</dbReference>
<dbReference type="SUPFAM" id="SSF47406">
    <property type="entry name" value="SinR repressor dimerisation domain-like"/>
    <property type="match status" value="1"/>
</dbReference>
<reference evidence="2" key="1">
    <citation type="submission" date="2022-04" db="EMBL/GenBank/DDBJ databases">
        <title>Halobacillus sp. isolated from saltern.</title>
        <authorList>
            <person name="Won M."/>
            <person name="Lee C.-M."/>
            <person name="Woen H.-Y."/>
            <person name="Kwon S.-W."/>
        </authorList>
    </citation>
    <scope>NUCLEOTIDE SEQUENCE</scope>
    <source>
        <strain evidence="2">SSHM10-5</strain>
    </source>
</reference>
<evidence type="ECO:0000259" key="1">
    <source>
        <dbReference type="PROSITE" id="PS51500"/>
    </source>
</evidence>
<dbReference type="InterPro" id="IPR010981">
    <property type="entry name" value="SinR/SinI_dimer_dom"/>
</dbReference>
<dbReference type="EMBL" id="CP095075">
    <property type="protein sequence ID" value="UOR11634.1"/>
    <property type="molecule type" value="Genomic_DNA"/>
</dbReference>
<proteinExistence type="predicted"/>
<organism evidence="2 3">
    <name type="scientific">Halobacillus amylolyticus</name>
    <dbReference type="NCBI Taxonomy" id="2932259"/>
    <lineage>
        <taxon>Bacteria</taxon>
        <taxon>Bacillati</taxon>
        <taxon>Bacillota</taxon>
        <taxon>Bacilli</taxon>
        <taxon>Bacillales</taxon>
        <taxon>Bacillaceae</taxon>
        <taxon>Halobacillus</taxon>
    </lineage>
</organism>
<protein>
    <submittedName>
        <fullName evidence="2">Anti-repressor SinI family protein</fullName>
    </submittedName>
</protein>